<evidence type="ECO:0000313" key="4">
    <source>
        <dbReference type="Proteomes" id="UP000620262"/>
    </source>
</evidence>
<comment type="caution">
    <text evidence="3">The sequence shown here is derived from an EMBL/GenBank/DDBJ whole genome shotgun (WGS) entry which is preliminary data.</text>
</comment>
<dbReference type="EMBL" id="JADBEC010000001">
    <property type="protein sequence ID" value="MBE1504043.1"/>
    <property type="molecule type" value="Genomic_DNA"/>
</dbReference>
<dbReference type="Proteomes" id="UP000620262">
    <property type="component" value="Unassembled WGS sequence"/>
</dbReference>
<evidence type="ECO:0000259" key="2">
    <source>
        <dbReference type="Pfam" id="PF02120"/>
    </source>
</evidence>
<feature type="compositionally biased region" description="Low complexity" evidence="1">
    <location>
        <begin position="415"/>
        <end position="436"/>
    </location>
</feature>
<feature type="domain" description="Flagellar hook-length control protein-like C-terminal" evidence="2">
    <location>
        <begin position="336"/>
        <end position="407"/>
    </location>
</feature>
<name>A0ABR9ILJ0_RHIVS</name>
<dbReference type="InterPro" id="IPR038610">
    <property type="entry name" value="FliK-like_C_sf"/>
</dbReference>
<accession>A0ABR9ILJ0</accession>
<proteinExistence type="predicted"/>
<feature type="region of interest" description="Disordered" evidence="1">
    <location>
        <begin position="1"/>
        <end position="65"/>
    </location>
</feature>
<sequence>MMMDISVSGGAPGTDASASVRSGRGTGKGEAADQNGGFSDVLSKAGNNDQDADTVDTADQQGASDGAETVAQNLRGRNPKPLIDLNDASLQGQVDVQSETIANTGKMPVKSVRDRDKDAGAFGLGKSGSKDQVAETAAQAVGKPGKQVKTSALGGDATVDAGADAEPGDGDITDVLGLLKKEPGDTAAVLQASAHHAVAKADDATAGKKDAKDEGINGTKADAHVSDALAAVASHGNDARVPGTENAEGVEGKTFRISRADGRGQSMDMHIGAEQPGEKSGKSSVENVSVLESRRYLGLVQNPNSANVTAALSGDKEWAQAMQPSSALSNAAEWTSTGKVVNTLKIQMSPIDLGLVTATMRLSGDTLNVDLKVETGAAYRQLKEDHGKILEALRSQGYAVDNVTISMAPVERADAGNQANSQGQASQQQQQSLAQQGQGGEARERQNQTARQTDGGFNGASGNGVENASAVDAGGSRPGSVYL</sequence>
<dbReference type="Gene3D" id="3.30.750.140">
    <property type="match status" value="1"/>
</dbReference>
<feature type="region of interest" description="Disordered" evidence="1">
    <location>
        <begin position="414"/>
        <end position="483"/>
    </location>
</feature>
<gene>
    <name evidence="3" type="ORF">H4W29_001224</name>
</gene>
<keyword evidence="4" id="KW-1185">Reference proteome</keyword>
<reference evidence="3 4" key="1">
    <citation type="submission" date="2020-10" db="EMBL/GenBank/DDBJ databases">
        <title>Sequencing the genomes of 1000 actinobacteria strains.</title>
        <authorList>
            <person name="Klenk H.-P."/>
        </authorList>
    </citation>
    <scope>NUCLEOTIDE SEQUENCE [LARGE SCALE GENOMIC DNA]</scope>
    <source>
        <strain evidence="3 4">DSM 7307</strain>
    </source>
</reference>
<protein>
    <submittedName>
        <fullName evidence="3">Chemotaxis protein MotD</fullName>
    </submittedName>
</protein>
<evidence type="ECO:0000256" key="1">
    <source>
        <dbReference type="SAM" id="MobiDB-lite"/>
    </source>
</evidence>
<evidence type="ECO:0000313" key="3">
    <source>
        <dbReference type="EMBL" id="MBE1504043.1"/>
    </source>
</evidence>
<dbReference type="Pfam" id="PF02120">
    <property type="entry name" value="Flg_hook"/>
    <property type="match status" value="1"/>
</dbReference>
<dbReference type="InterPro" id="IPR021136">
    <property type="entry name" value="Flagellar_hook_control-like_C"/>
</dbReference>
<organism evidence="3 4">
    <name type="scientific">Rhizobium viscosum</name>
    <name type="common">Arthrobacter viscosus</name>
    <dbReference type="NCBI Taxonomy" id="1673"/>
    <lineage>
        <taxon>Bacteria</taxon>
        <taxon>Pseudomonadati</taxon>
        <taxon>Pseudomonadota</taxon>
        <taxon>Alphaproteobacteria</taxon>
        <taxon>Hyphomicrobiales</taxon>
        <taxon>Rhizobiaceae</taxon>
        <taxon>Rhizobium/Agrobacterium group</taxon>
        <taxon>Rhizobium</taxon>
    </lineage>
</organism>